<dbReference type="Pfam" id="PF00395">
    <property type="entry name" value="SLH"/>
    <property type="match status" value="3"/>
</dbReference>
<dbReference type="InterPro" id="IPR001119">
    <property type="entry name" value="SLH_dom"/>
</dbReference>
<dbReference type="PANTHER" id="PTHR43308">
    <property type="entry name" value="OUTER MEMBRANE PROTEIN ALPHA-RELATED"/>
    <property type="match status" value="1"/>
</dbReference>
<keyword evidence="1" id="KW-0812">Transmembrane</keyword>
<dbReference type="EMBL" id="CP062796">
    <property type="protein sequence ID" value="QUL99408.1"/>
    <property type="molecule type" value="Genomic_DNA"/>
</dbReference>
<dbReference type="PROSITE" id="PS51272">
    <property type="entry name" value="SLH"/>
    <property type="match status" value="3"/>
</dbReference>
<name>A0AAT9LGV4_9FIRM</name>
<dbReference type="Pfam" id="PF10648">
    <property type="entry name" value="Gmad2"/>
    <property type="match status" value="1"/>
</dbReference>
<gene>
    <name evidence="3" type="ORF">IMF26_05005</name>
</gene>
<keyword evidence="1" id="KW-1133">Transmembrane helix</keyword>
<dbReference type="KEGG" id="fcz:IMF26_05005"/>
<dbReference type="InterPro" id="IPR051465">
    <property type="entry name" value="Cell_Envelope_Struct_Comp"/>
</dbReference>
<evidence type="ECO:0000256" key="1">
    <source>
        <dbReference type="SAM" id="Phobius"/>
    </source>
</evidence>
<reference evidence="3" key="2">
    <citation type="journal article" date="2023" name="Biology">
        <title>Prokaryotic Life Associated with Coal-Fire Gas Vents Revealed by Metagenomics.</title>
        <authorList>
            <person name="Kadnikov V.V."/>
            <person name="Mardanov A.V."/>
            <person name="Beletsky A.V."/>
            <person name="Karnachuk O.V."/>
            <person name="Ravin N.V."/>
        </authorList>
    </citation>
    <scope>NUCLEOTIDE SEQUENCE</scope>
    <source>
        <strain evidence="3">Bu02</strain>
    </source>
</reference>
<dbReference type="SMART" id="SM00909">
    <property type="entry name" value="Germane"/>
    <property type="match status" value="1"/>
</dbReference>
<dbReference type="InterPro" id="IPR019606">
    <property type="entry name" value="GerMN"/>
</dbReference>
<keyword evidence="1" id="KW-0472">Membrane</keyword>
<proteinExistence type="predicted"/>
<sequence>MEGQSKSVESSPSTFFRRNSVLTGLVLLITLLQVFCIVPHAVTAPAFSSFTVYYPLYLTRGSYLYPVKYFVPVTQTPAKASMEALIAGLPNAGGAMLINLPKDVKVLGITIRDGICTVNFSEAIRKLNVGSGGEAIVISAIVNTLSQFPGVNSVSILVEGKPAESLAGHVDISSPLVKSDTPVFQVLDDVTQHWAGGAVAALEVRDIVNGYEDGTFRPEKKVTRAEFLKMLVQGLGLADDTSMDVPFKDVSGHWALPAVRKAVSCGLVKVSDYGEYLRPDEVIPREEMAALLLNASSIYLSDHPDVQYHAVDSALVFSDLDSVQERYRTQVLESARLGLLRGFPDGTFRPKEALSRAQAATVIARMLGIKESTSIVLITPPTGFKWDGKSFSALGVASAFEANVNLRVTGTGNTKILDSFVTTTQGMGWGVFGAYVDGALLAGQSPVSFDLYLVNMENGREYSTITLPLNMK</sequence>
<feature type="transmembrane region" description="Helical" evidence="1">
    <location>
        <begin position="21"/>
        <end position="42"/>
    </location>
</feature>
<dbReference type="AlphaFoldDB" id="A0AAT9LGV4"/>
<feature type="domain" description="SLH" evidence="2">
    <location>
        <begin position="246"/>
        <end position="306"/>
    </location>
</feature>
<accession>A0AAT9LGV4</accession>
<organism evidence="3">
    <name type="scientific">Candidatus Fermentithermobacillus carboniphilus</name>
    <dbReference type="NCBI Taxonomy" id="3085328"/>
    <lineage>
        <taxon>Bacteria</taxon>
        <taxon>Bacillati</taxon>
        <taxon>Bacillota</taxon>
        <taxon>Candidatus Fermentithermobacillia</taxon>
        <taxon>Candidatus Fermentithermobacillales</taxon>
        <taxon>Candidatus Fermentithermobacillaceae</taxon>
        <taxon>Candidatus Fermentithermobacillus</taxon>
    </lineage>
</organism>
<protein>
    <submittedName>
        <fullName evidence="3">S-layer homology domain-containing protein</fullName>
    </submittedName>
</protein>
<dbReference type="Pfam" id="PF10646">
    <property type="entry name" value="Germane"/>
    <property type="match status" value="1"/>
</dbReference>
<reference evidence="3" key="1">
    <citation type="submission" date="2020-10" db="EMBL/GenBank/DDBJ databases">
        <authorList>
            <person name="Kadnikov V."/>
            <person name="Beletsky A.V."/>
            <person name="Mardanov A.V."/>
            <person name="Karnachuk O.V."/>
            <person name="Ravin N.V."/>
        </authorList>
    </citation>
    <scope>NUCLEOTIDE SEQUENCE</scope>
    <source>
        <strain evidence="3">Bu02</strain>
    </source>
</reference>
<feature type="domain" description="SLH" evidence="2">
    <location>
        <begin position="182"/>
        <end position="245"/>
    </location>
</feature>
<feature type="domain" description="SLH" evidence="2">
    <location>
        <begin position="314"/>
        <end position="377"/>
    </location>
</feature>
<dbReference type="PANTHER" id="PTHR43308:SF5">
    <property type="entry name" value="S-LAYER PROTEIN _ PEPTIDOGLYCAN ENDO-BETA-N-ACETYLGLUCOSAMINIDASE"/>
    <property type="match status" value="1"/>
</dbReference>
<dbReference type="InterPro" id="IPR018911">
    <property type="entry name" value="Gmad2_Ig-like_dom"/>
</dbReference>
<evidence type="ECO:0000259" key="2">
    <source>
        <dbReference type="PROSITE" id="PS51272"/>
    </source>
</evidence>
<evidence type="ECO:0000313" key="3">
    <source>
        <dbReference type="EMBL" id="QUL99408.1"/>
    </source>
</evidence>